<dbReference type="Proteomes" id="UP000886520">
    <property type="component" value="Chromosome 23"/>
</dbReference>
<reference evidence="1" key="1">
    <citation type="submission" date="2021-01" db="EMBL/GenBank/DDBJ databases">
        <title>Adiantum capillus-veneris genome.</title>
        <authorList>
            <person name="Fang Y."/>
            <person name="Liao Q."/>
        </authorList>
    </citation>
    <scope>NUCLEOTIDE SEQUENCE</scope>
    <source>
        <strain evidence="1">H3</strain>
        <tissue evidence="1">Leaf</tissue>
    </source>
</reference>
<evidence type="ECO:0000313" key="2">
    <source>
        <dbReference type="Proteomes" id="UP000886520"/>
    </source>
</evidence>
<proteinExistence type="predicted"/>
<keyword evidence="2" id="KW-1185">Reference proteome</keyword>
<protein>
    <submittedName>
        <fullName evidence="1">Uncharacterized protein</fullName>
    </submittedName>
</protein>
<name>A0A9D4U4N9_ADICA</name>
<dbReference type="AlphaFoldDB" id="A0A9D4U4N9"/>
<accession>A0A9D4U4N9</accession>
<sequence length="169" mass="19089">MSNWTIPQEWQRRKSTSKVGKNGSILIIELGEGRESVELGNQIVGITKGHEEMETGVVTLKGGHVGEMLGGCELQGPPSPPALDNDARAYHGSHIWLWRSLLCVSASLRRDDSNEHLHVFPNLFHFAAAWPQDTRTLHTERKERVIYAHRHCELVKQRGTQSRKRALLL</sequence>
<comment type="caution">
    <text evidence="1">The sequence shown here is derived from an EMBL/GenBank/DDBJ whole genome shotgun (WGS) entry which is preliminary data.</text>
</comment>
<organism evidence="1 2">
    <name type="scientific">Adiantum capillus-veneris</name>
    <name type="common">Maidenhair fern</name>
    <dbReference type="NCBI Taxonomy" id="13818"/>
    <lineage>
        <taxon>Eukaryota</taxon>
        <taxon>Viridiplantae</taxon>
        <taxon>Streptophyta</taxon>
        <taxon>Embryophyta</taxon>
        <taxon>Tracheophyta</taxon>
        <taxon>Polypodiopsida</taxon>
        <taxon>Polypodiidae</taxon>
        <taxon>Polypodiales</taxon>
        <taxon>Pteridineae</taxon>
        <taxon>Pteridaceae</taxon>
        <taxon>Vittarioideae</taxon>
        <taxon>Adiantum</taxon>
    </lineage>
</organism>
<evidence type="ECO:0000313" key="1">
    <source>
        <dbReference type="EMBL" id="KAI5060948.1"/>
    </source>
</evidence>
<dbReference type="EMBL" id="JABFUD020000023">
    <property type="protein sequence ID" value="KAI5060948.1"/>
    <property type="molecule type" value="Genomic_DNA"/>
</dbReference>
<gene>
    <name evidence="1" type="ORF">GOP47_0023453</name>
</gene>